<organism evidence="7 8">
    <name type="scientific">Desulfonema ishimotonii</name>
    <dbReference type="NCBI Taxonomy" id="45657"/>
    <lineage>
        <taxon>Bacteria</taxon>
        <taxon>Pseudomonadati</taxon>
        <taxon>Thermodesulfobacteriota</taxon>
        <taxon>Desulfobacteria</taxon>
        <taxon>Desulfobacterales</taxon>
        <taxon>Desulfococcaceae</taxon>
        <taxon>Desulfonema</taxon>
    </lineage>
</organism>
<keyword evidence="8" id="KW-1185">Reference proteome</keyword>
<evidence type="ECO:0000313" key="7">
    <source>
        <dbReference type="EMBL" id="GBC62527.1"/>
    </source>
</evidence>
<dbReference type="RefSeq" id="WP_124329693.1">
    <property type="nucleotide sequence ID" value="NZ_BEXT01000001.1"/>
</dbReference>
<evidence type="ECO:0000256" key="5">
    <source>
        <dbReference type="ARBA" id="ARBA00022691"/>
    </source>
</evidence>
<sequence length="254" mass="29722">MNSPLAYIGGKSKLAPEIIKLFPETYDTYCEMFSGAAWVFFKKEPTSAEVLNDLDGDLICFYRVLQNHLEEFLRQFKWALASRELFTDWGRQIKAEGLTDIQRSARYYYIQRLAFGGRVKDRTFGASCARRPKINLLRLEENLSEIHLRLCNATIENLPYQKLVARYDRPGTFFYCDPPYFKAPYYKHNMKSVDEYAEMAQLLMKISGRFILSINDCEEMRQVFKGFQIRPVTLKYSVAKNKPVTGKELLIMNY</sequence>
<gene>
    <name evidence="7" type="ORF">DENIS_3499</name>
</gene>
<evidence type="ECO:0000256" key="2">
    <source>
        <dbReference type="ARBA" id="ARBA00011900"/>
    </source>
</evidence>
<comment type="similarity">
    <text evidence="1">Belongs to the N(4)/N(6)-methyltransferase family.</text>
</comment>
<keyword evidence="3" id="KW-0489">Methyltransferase</keyword>
<dbReference type="OrthoDB" id="9805629at2"/>
<comment type="catalytic activity">
    <reaction evidence="6">
        <text>a 2'-deoxyadenosine in DNA + S-adenosyl-L-methionine = an N(6)-methyl-2'-deoxyadenosine in DNA + S-adenosyl-L-homocysteine + H(+)</text>
        <dbReference type="Rhea" id="RHEA:15197"/>
        <dbReference type="Rhea" id="RHEA-COMP:12418"/>
        <dbReference type="Rhea" id="RHEA-COMP:12419"/>
        <dbReference type="ChEBI" id="CHEBI:15378"/>
        <dbReference type="ChEBI" id="CHEBI:57856"/>
        <dbReference type="ChEBI" id="CHEBI:59789"/>
        <dbReference type="ChEBI" id="CHEBI:90615"/>
        <dbReference type="ChEBI" id="CHEBI:90616"/>
        <dbReference type="EC" id="2.1.1.72"/>
    </reaction>
</comment>
<evidence type="ECO:0000256" key="6">
    <source>
        <dbReference type="ARBA" id="ARBA00047942"/>
    </source>
</evidence>
<comment type="caution">
    <text evidence="7">The sequence shown here is derived from an EMBL/GenBank/DDBJ whole genome shotgun (WGS) entry which is preliminary data.</text>
</comment>
<accession>A0A401G004</accession>
<dbReference type="AlphaFoldDB" id="A0A401G004"/>
<dbReference type="PIRSF" id="PIRSF000398">
    <property type="entry name" value="M_m6A_EcoRV"/>
    <property type="match status" value="1"/>
</dbReference>
<keyword evidence="5" id="KW-0949">S-adenosyl-L-methionine</keyword>
<evidence type="ECO:0000313" key="8">
    <source>
        <dbReference type="Proteomes" id="UP000288096"/>
    </source>
</evidence>
<dbReference type="PANTHER" id="PTHR30481:SF4">
    <property type="entry name" value="SITE-SPECIFIC DNA-METHYLTRANSFERASE (ADENINE-SPECIFIC)"/>
    <property type="match status" value="1"/>
</dbReference>
<dbReference type="Gene3D" id="1.10.1020.10">
    <property type="entry name" value="Adenine-specific Methyltransferase, Domain 2"/>
    <property type="match status" value="1"/>
</dbReference>
<reference evidence="8" key="2">
    <citation type="submission" date="2019-01" db="EMBL/GenBank/DDBJ databases">
        <title>Genome sequence of Desulfonema ishimotonii strain Tokyo 01.</title>
        <authorList>
            <person name="Fukui M."/>
        </authorList>
    </citation>
    <scope>NUCLEOTIDE SEQUENCE [LARGE SCALE GENOMIC DNA]</scope>
    <source>
        <strain evidence="8">Tokyo 01</strain>
    </source>
</reference>
<dbReference type="GO" id="GO:0009307">
    <property type="term" value="P:DNA restriction-modification system"/>
    <property type="evidence" value="ECO:0007669"/>
    <property type="project" value="InterPro"/>
</dbReference>
<reference evidence="8" key="1">
    <citation type="submission" date="2017-11" db="EMBL/GenBank/DDBJ databases">
        <authorList>
            <person name="Watanabe M."/>
            <person name="Kojima H."/>
        </authorList>
    </citation>
    <scope>NUCLEOTIDE SEQUENCE [LARGE SCALE GENOMIC DNA]</scope>
    <source>
        <strain evidence="8">Tokyo 01</strain>
    </source>
</reference>
<dbReference type="GO" id="GO:0032259">
    <property type="term" value="P:methylation"/>
    <property type="evidence" value="ECO:0007669"/>
    <property type="project" value="UniProtKB-KW"/>
</dbReference>
<dbReference type="EC" id="2.1.1.72" evidence="2"/>
<keyword evidence="7" id="KW-0540">Nuclease</keyword>
<keyword evidence="7" id="KW-0255">Endonuclease</keyword>
<dbReference type="Pfam" id="PF02086">
    <property type="entry name" value="MethyltransfD12"/>
    <property type="match status" value="1"/>
</dbReference>
<evidence type="ECO:0000256" key="3">
    <source>
        <dbReference type="ARBA" id="ARBA00022603"/>
    </source>
</evidence>
<dbReference type="InterPro" id="IPR012327">
    <property type="entry name" value="MeTrfase_D12"/>
</dbReference>
<dbReference type="InterPro" id="IPR029063">
    <property type="entry name" value="SAM-dependent_MTases_sf"/>
</dbReference>
<dbReference type="GO" id="GO:0009007">
    <property type="term" value="F:site-specific DNA-methyltransferase (adenine-specific) activity"/>
    <property type="evidence" value="ECO:0007669"/>
    <property type="project" value="UniProtKB-EC"/>
</dbReference>
<dbReference type="InterPro" id="IPR012263">
    <property type="entry name" value="M_m6A_EcoRV"/>
</dbReference>
<dbReference type="SUPFAM" id="SSF53335">
    <property type="entry name" value="S-adenosyl-L-methionine-dependent methyltransferases"/>
    <property type="match status" value="1"/>
</dbReference>
<dbReference type="GO" id="GO:1904047">
    <property type="term" value="F:S-adenosyl-L-methionine binding"/>
    <property type="evidence" value="ECO:0007669"/>
    <property type="project" value="TreeGrafter"/>
</dbReference>
<dbReference type="InterPro" id="IPR023095">
    <property type="entry name" value="Ade_MeTrfase_dom_2"/>
</dbReference>
<dbReference type="Gene3D" id="3.40.50.150">
    <property type="entry name" value="Vaccinia Virus protein VP39"/>
    <property type="match status" value="1"/>
</dbReference>
<dbReference type="PRINTS" id="PR00505">
    <property type="entry name" value="D12N6MTFRASE"/>
</dbReference>
<keyword evidence="7" id="KW-0378">Hydrolase</keyword>
<protein>
    <recommendedName>
        <fullName evidence="2">site-specific DNA-methyltransferase (adenine-specific)</fullName>
        <ecNumber evidence="2">2.1.1.72</ecNumber>
    </recommendedName>
</protein>
<dbReference type="GO" id="GO:0043565">
    <property type="term" value="F:sequence-specific DNA binding"/>
    <property type="evidence" value="ECO:0007669"/>
    <property type="project" value="TreeGrafter"/>
</dbReference>
<dbReference type="Proteomes" id="UP000288096">
    <property type="component" value="Unassembled WGS sequence"/>
</dbReference>
<dbReference type="PANTHER" id="PTHR30481">
    <property type="entry name" value="DNA ADENINE METHYLASE"/>
    <property type="match status" value="1"/>
</dbReference>
<dbReference type="EMBL" id="BEXT01000001">
    <property type="protein sequence ID" value="GBC62527.1"/>
    <property type="molecule type" value="Genomic_DNA"/>
</dbReference>
<keyword evidence="4" id="KW-0808">Transferase</keyword>
<proteinExistence type="inferred from homology"/>
<dbReference type="GO" id="GO:0006298">
    <property type="term" value="P:mismatch repair"/>
    <property type="evidence" value="ECO:0007669"/>
    <property type="project" value="TreeGrafter"/>
</dbReference>
<evidence type="ECO:0000256" key="1">
    <source>
        <dbReference type="ARBA" id="ARBA00006594"/>
    </source>
</evidence>
<name>A0A401G004_9BACT</name>
<dbReference type="GO" id="GO:0004519">
    <property type="term" value="F:endonuclease activity"/>
    <property type="evidence" value="ECO:0007669"/>
    <property type="project" value="UniProtKB-KW"/>
</dbReference>
<evidence type="ECO:0000256" key="4">
    <source>
        <dbReference type="ARBA" id="ARBA00022679"/>
    </source>
</evidence>